<dbReference type="AlphaFoldDB" id="A0A1R3SZJ8"/>
<dbReference type="EMBL" id="LT605205">
    <property type="protein sequence ID" value="SCD20330.1"/>
    <property type="molecule type" value="Genomic_DNA"/>
</dbReference>
<proteinExistence type="predicted"/>
<dbReference type="CDD" id="cd00093">
    <property type="entry name" value="HTH_XRE"/>
    <property type="match status" value="1"/>
</dbReference>
<accession>A0A1R3SZJ8</accession>
<organism evidence="1 2">
    <name type="scientific">Proteiniphilum saccharofermentans</name>
    <dbReference type="NCBI Taxonomy" id="1642647"/>
    <lineage>
        <taxon>Bacteria</taxon>
        <taxon>Pseudomonadati</taxon>
        <taxon>Bacteroidota</taxon>
        <taxon>Bacteroidia</taxon>
        <taxon>Bacteroidales</taxon>
        <taxon>Dysgonomonadaceae</taxon>
        <taxon>Proteiniphilum</taxon>
    </lineage>
</organism>
<dbReference type="InterPro" id="IPR001387">
    <property type="entry name" value="Cro/C1-type_HTH"/>
</dbReference>
<dbReference type="RefSeq" id="WP_076930322.1">
    <property type="nucleotide sequence ID" value="NZ_DAMBAO010000004.1"/>
</dbReference>
<protein>
    <recommendedName>
        <fullName evidence="3">DUF2442 domain-containing protein</fullName>
    </recommendedName>
</protein>
<dbReference type="Pfam" id="PF10387">
    <property type="entry name" value="DUF2442"/>
    <property type="match status" value="1"/>
</dbReference>
<dbReference type="Proteomes" id="UP000187464">
    <property type="component" value="Chromosome I"/>
</dbReference>
<evidence type="ECO:0000313" key="1">
    <source>
        <dbReference type="EMBL" id="SCD20330.1"/>
    </source>
</evidence>
<dbReference type="Gene3D" id="3.30.2020.40">
    <property type="entry name" value="Uncharacterised protein PF10387, DUF2442"/>
    <property type="match status" value="1"/>
</dbReference>
<gene>
    <name evidence="1" type="ORF">PSM36_1509</name>
</gene>
<evidence type="ECO:0000313" key="2">
    <source>
        <dbReference type="Proteomes" id="UP000187464"/>
    </source>
</evidence>
<sequence>MKVKKLWFDGEKIFILTDDGRELWQSLLWYPRLLNASPEQRQNYEIDNSGIRWEDVDEDMSLDSFLYDDPEPVGVARIFRKHPELNVSAIARRLGMKQSLLAAYISGNKKPSKEREKEIINVVKQVGQELIEA</sequence>
<dbReference type="STRING" id="1642647.PSM36_1509"/>
<dbReference type="KEGG" id="psac:PSM36_1509"/>
<keyword evidence="2" id="KW-1185">Reference proteome</keyword>
<reference evidence="1 2" key="1">
    <citation type="submission" date="2016-08" db="EMBL/GenBank/DDBJ databases">
        <authorList>
            <person name="Seilhamer J.J."/>
        </authorList>
    </citation>
    <scope>NUCLEOTIDE SEQUENCE [LARGE SCALE GENOMIC DNA]</scope>
    <source>
        <strain evidence="1">M3/6</strain>
    </source>
</reference>
<name>A0A1R3SZJ8_9BACT</name>
<dbReference type="InterPro" id="IPR018841">
    <property type="entry name" value="DUF2442"/>
</dbReference>
<evidence type="ECO:0008006" key="3">
    <source>
        <dbReference type="Google" id="ProtNLM"/>
    </source>
</evidence>